<keyword evidence="2" id="KW-1185">Reference proteome</keyword>
<name>A0ABX1N639_9RHOO</name>
<dbReference type="SUPFAM" id="SSF46689">
    <property type="entry name" value="Homeodomain-like"/>
    <property type="match status" value="1"/>
</dbReference>
<dbReference type="Proteomes" id="UP000601990">
    <property type="component" value="Unassembled WGS sequence"/>
</dbReference>
<gene>
    <name evidence="1" type="ORF">GO608_15530</name>
</gene>
<evidence type="ECO:0000313" key="1">
    <source>
        <dbReference type="EMBL" id="NMF94730.1"/>
    </source>
</evidence>
<sequence length="94" mass="10780">MSAVQIRDWIKRYNDEELEGLADRPRPGQPSRLRPEQVKAFLERLHAEPPADSGLSAWRGKDMREFLAREFGATYSISGVYTLLHRLKQSALVV</sequence>
<dbReference type="Pfam" id="PF13565">
    <property type="entry name" value="HTH_32"/>
    <property type="match status" value="1"/>
</dbReference>
<evidence type="ECO:0000313" key="2">
    <source>
        <dbReference type="Proteomes" id="UP000601990"/>
    </source>
</evidence>
<comment type="caution">
    <text evidence="1">The sequence shown here is derived from an EMBL/GenBank/DDBJ whole genome shotgun (WGS) entry which is preliminary data.</text>
</comment>
<dbReference type="InterPro" id="IPR009057">
    <property type="entry name" value="Homeodomain-like_sf"/>
</dbReference>
<protein>
    <submittedName>
        <fullName evidence="1">Helix-turn-helix domain-containing protein</fullName>
    </submittedName>
</protein>
<reference evidence="1" key="1">
    <citation type="submission" date="2019-12" db="EMBL/GenBank/DDBJ databases">
        <title>Comparative genomics gives insights into the taxonomy of the Azoarcus-Aromatoleum group and reveals separate origins of nif in the plant-associated Azoarcus and non-plant-associated Aromatoleum sub-groups.</title>
        <authorList>
            <person name="Lafos M."/>
            <person name="Maluk M."/>
            <person name="Batista M."/>
            <person name="Junghare M."/>
            <person name="Carmona M."/>
            <person name="Faoro H."/>
            <person name="Cruz L.M."/>
            <person name="Battistoni F."/>
            <person name="De Souza E."/>
            <person name="Pedrosa F."/>
            <person name="Chen W.-M."/>
            <person name="Poole P.S."/>
            <person name="Dixon R.A."/>
            <person name="James E.K."/>
        </authorList>
    </citation>
    <scope>NUCLEOTIDE SEQUENCE</scope>
    <source>
        <strain evidence="1">U120</strain>
    </source>
</reference>
<organism evidence="1 2">
    <name type="scientific">Aromatoleum buckelii</name>
    <dbReference type="NCBI Taxonomy" id="200254"/>
    <lineage>
        <taxon>Bacteria</taxon>
        <taxon>Pseudomonadati</taxon>
        <taxon>Pseudomonadota</taxon>
        <taxon>Betaproteobacteria</taxon>
        <taxon>Rhodocyclales</taxon>
        <taxon>Rhodocyclaceae</taxon>
        <taxon>Aromatoleum</taxon>
    </lineage>
</organism>
<accession>A0ABX1N639</accession>
<proteinExistence type="predicted"/>
<dbReference type="EMBL" id="WTVH01000035">
    <property type="protein sequence ID" value="NMF94730.1"/>
    <property type="molecule type" value="Genomic_DNA"/>
</dbReference>